<dbReference type="Proteomes" id="UP000593572">
    <property type="component" value="Unassembled WGS sequence"/>
</dbReference>
<sequence>MEEEKTGVVNQIIDFCSFQLCKSSSTNFTFRDQIL</sequence>
<reference evidence="1 2" key="1">
    <citation type="journal article" date="2019" name="Genome Biol. Evol.">
        <title>Insights into the evolution of the New World diploid cottons (Gossypium, subgenus Houzingenia) based on genome sequencing.</title>
        <authorList>
            <person name="Grover C.E."/>
            <person name="Arick M.A. 2nd"/>
            <person name="Thrash A."/>
            <person name="Conover J.L."/>
            <person name="Sanders W.S."/>
            <person name="Peterson D.G."/>
            <person name="Frelichowski J.E."/>
            <person name="Scheffler J.A."/>
            <person name="Scheffler B.E."/>
            <person name="Wendel J.F."/>
        </authorList>
    </citation>
    <scope>NUCLEOTIDE SEQUENCE [LARGE SCALE GENOMIC DNA]</scope>
    <source>
        <strain evidence="1">157</strain>
        <tissue evidence="1">Leaf</tissue>
    </source>
</reference>
<name>A0A7J8NFA4_9ROSI</name>
<dbReference type="AlphaFoldDB" id="A0A7J8NFA4"/>
<evidence type="ECO:0000313" key="1">
    <source>
        <dbReference type="EMBL" id="MBA0575677.1"/>
    </source>
</evidence>
<proteinExistence type="predicted"/>
<accession>A0A7J8NFA4</accession>
<protein>
    <submittedName>
        <fullName evidence="1">Uncharacterized protein</fullName>
    </submittedName>
</protein>
<dbReference type="EMBL" id="JABEZX010246899">
    <property type="protein sequence ID" value="MBA0575677.1"/>
    <property type="molecule type" value="Genomic_DNA"/>
</dbReference>
<keyword evidence="2" id="KW-1185">Reference proteome</keyword>
<comment type="caution">
    <text evidence="1">The sequence shown here is derived from an EMBL/GenBank/DDBJ whole genome shotgun (WGS) entry which is preliminary data.</text>
</comment>
<gene>
    <name evidence="1" type="ORF">Golob_024540</name>
</gene>
<evidence type="ECO:0000313" key="2">
    <source>
        <dbReference type="Proteomes" id="UP000593572"/>
    </source>
</evidence>
<organism evidence="1 2">
    <name type="scientific">Gossypium lobatum</name>
    <dbReference type="NCBI Taxonomy" id="34289"/>
    <lineage>
        <taxon>Eukaryota</taxon>
        <taxon>Viridiplantae</taxon>
        <taxon>Streptophyta</taxon>
        <taxon>Embryophyta</taxon>
        <taxon>Tracheophyta</taxon>
        <taxon>Spermatophyta</taxon>
        <taxon>Magnoliopsida</taxon>
        <taxon>eudicotyledons</taxon>
        <taxon>Gunneridae</taxon>
        <taxon>Pentapetalae</taxon>
        <taxon>rosids</taxon>
        <taxon>malvids</taxon>
        <taxon>Malvales</taxon>
        <taxon>Malvaceae</taxon>
        <taxon>Malvoideae</taxon>
        <taxon>Gossypium</taxon>
    </lineage>
</organism>